<proteinExistence type="predicted"/>
<accession>A0A0R2DGQ6</accession>
<dbReference type="InterPro" id="IPR012545">
    <property type="entry name" value="DUF1697"/>
</dbReference>
<sequence>MLYWKTSKGGDKMDYLLLLRGINVGGRHRVPMANLRKQLTQGGFTHVRSYINSGNLFVTSDLSPADCETIIGQLLELNYDFPISFRLLARPDFLADLAAAPTWWGADSALRHNALFKLNQYEPANDAWLTAHVTSDYDRIWITPTVIFWTSTLKAHFSRSFYSKIMGSDLYHQTSARNFNTTTKLKTILEAPHD</sequence>
<dbReference type="STRING" id="1423803.FD13_GL000060"/>
<dbReference type="Proteomes" id="UP000051589">
    <property type="component" value="Unassembled WGS sequence"/>
</dbReference>
<gene>
    <name evidence="1" type="ORF">FD13_GL000060</name>
</gene>
<dbReference type="PATRIC" id="fig|1423803.3.peg.58"/>
<evidence type="ECO:0008006" key="3">
    <source>
        <dbReference type="Google" id="ProtNLM"/>
    </source>
</evidence>
<dbReference type="RefSeq" id="WP_162257421.1">
    <property type="nucleotide sequence ID" value="NZ_AYZH01000001.1"/>
</dbReference>
<dbReference type="SUPFAM" id="SSF160379">
    <property type="entry name" value="SP0830-like"/>
    <property type="match status" value="1"/>
</dbReference>
<dbReference type="PANTHER" id="PTHR36439:SF1">
    <property type="entry name" value="DUF1697 DOMAIN-CONTAINING PROTEIN"/>
    <property type="match status" value="1"/>
</dbReference>
<dbReference type="Pfam" id="PF08002">
    <property type="entry name" value="DUF1697"/>
    <property type="match status" value="1"/>
</dbReference>
<dbReference type="Gene3D" id="3.30.70.1280">
    <property type="entry name" value="SP0830-like domains"/>
    <property type="match status" value="1"/>
</dbReference>
<evidence type="ECO:0000313" key="1">
    <source>
        <dbReference type="EMBL" id="KRN03279.1"/>
    </source>
</evidence>
<keyword evidence="2" id="KW-1185">Reference proteome</keyword>
<dbReference type="PANTHER" id="PTHR36439">
    <property type="entry name" value="BLL4334 PROTEIN"/>
    <property type="match status" value="1"/>
</dbReference>
<dbReference type="Gene3D" id="3.30.70.1260">
    <property type="entry name" value="bacterial protein sp0830 like"/>
    <property type="match status" value="1"/>
</dbReference>
<comment type="caution">
    <text evidence="1">The sequence shown here is derived from an EMBL/GenBank/DDBJ whole genome shotgun (WGS) entry which is preliminary data.</text>
</comment>
<dbReference type="EMBL" id="AYZH01000001">
    <property type="protein sequence ID" value="KRN03279.1"/>
    <property type="molecule type" value="Genomic_DNA"/>
</dbReference>
<name>A0A0R2DGQ6_9LACO</name>
<dbReference type="AlphaFoldDB" id="A0A0R2DGQ6"/>
<evidence type="ECO:0000313" key="2">
    <source>
        <dbReference type="Proteomes" id="UP000051589"/>
    </source>
</evidence>
<reference evidence="1 2" key="1">
    <citation type="journal article" date="2015" name="Genome Announc.">
        <title>Expanding the biotechnology potential of lactobacilli through comparative genomics of 213 strains and associated genera.</title>
        <authorList>
            <person name="Sun Z."/>
            <person name="Harris H.M."/>
            <person name="McCann A."/>
            <person name="Guo C."/>
            <person name="Argimon S."/>
            <person name="Zhang W."/>
            <person name="Yang X."/>
            <person name="Jeffery I.B."/>
            <person name="Cooney J.C."/>
            <person name="Kagawa T.F."/>
            <person name="Liu W."/>
            <person name="Song Y."/>
            <person name="Salvetti E."/>
            <person name="Wrobel A."/>
            <person name="Rasinkangas P."/>
            <person name="Parkhill J."/>
            <person name="Rea M.C."/>
            <person name="O'Sullivan O."/>
            <person name="Ritari J."/>
            <person name="Douillard F.P."/>
            <person name="Paul Ross R."/>
            <person name="Yang R."/>
            <person name="Briner A.E."/>
            <person name="Felis G.E."/>
            <person name="de Vos W.M."/>
            <person name="Barrangou R."/>
            <person name="Klaenhammer T.R."/>
            <person name="Caufield P.W."/>
            <person name="Cui Y."/>
            <person name="Zhang H."/>
            <person name="O'Toole P.W."/>
        </authorList>
    </citation>
    <scope>NUCLEOTIDE SEQUENCE [LARGE SCALE GENOMIC DNA]</scope>
    <source>
        <strain evidence="1 2">DSM 21775</strain>
    </source>
</reference>
<protein>
    <recommendedName>
        <fullName evidence="3">DUF1697 domain-containing protein</fullName>
    </recommendedName>
</protein>
<organism evidence="1 2">
    <name type="scientific">Levilactobacillus senmaizukei DSM 21775 = NBRC 103853</name>
    <dbReference type="NCBI Taxonomy" id="1423803"/>
    <lineage>
        <taxon>Bacteria</taxon>
        <taxon>Bacillati</taxon>
        <taxon>Bacillota</taxon>
        <taxon>Bacilli</taxon>
        <taxon>Lactobacillales</taxon>
        <taxon>Lactobacillaceae</taxon>
        <taxon>Levilactobacillus</taxon>
    </lineage>
</organism>